<dbReference type="AlphaFoldDB" id="A0A916J451"/>
<dbReference type="Pfam" id="PF06251">
    <property type="entry name" value="Caps_syn_GfcC_C"/>
    <property type="match status" value="1"/>
</dbReference>
<dbReference type="SMART" id="SM00014">
    <property type="entry name" value="acidPPc"/>
    <property type="match status" value="1"/>
</dbReference>
<dbReference type="Pfam" id="PF01569">
    <property type="entry name" value="PAP2"/>
    <property type="match status" value="1"/>
</dbReference>
<organism evidence="3 4">
    <name type="scientific">Georgfuchsia toluolica</name>
    <dbReference type="NCBI Taxonomy" id="424218"/>
    <lineage>
        <taxon>Bacteria</taxon>
        <taxon>Pseudomonadati</taxon>
        <taxon>Pseudomonadota</taxon>
        <taxon>Betaproteobacteria</taxon>
        <taxon>Nitrosomonadales</taxon>
        <taxon>Sterolibacteriaceae</taxon>
        <taxon>Georgfuchsia</taxon>
    </lineage>
</organism>
<keyword evidence="4" id="KW-1185">Reference proteome</keyword>
<feature type="domain" description="Phosphatidic acid phosphatase type 2/haloperoxidase" evidence="2">
    <location>
        <begin position="1040"/>
        <end position="1149"/>
    </location>
</feature>
<reference evidence="3" key="1">
    <citation type="submission" date="2021-04" db="EMBL/GenBank/DDBJ databases">
        <authorList>
            <person name="Hornung B."/>
        </authorList>
    </citation>
    <scope>NUCLEOTIDE SEQUENCE</scope>
    <source>
        <strain evidence="3">G5G6</strain>
    </source>
</reference>
<accession>A0A916J451</accession>
<dbReference type="Gene3D" id="3.10.560.10">
    <property type="entry name" value="Outer membrane lipoprotein wza domain like"/>
    <property type="match status" value="1"/>
</dbReference>
<dbReference type="Pfam" id="PF06082">
    <property type="entry name" value="YjbH"/>
    <property type="match status" value="1"/>
</dbReference>
<dbReference type="CDD" id="cd03394">
    <property type="entry name" value="PAP2_like_5"/>
    <property type="match status" value="1"/>
</dbReference>
<dbReference type="InterPro" id="IPR010344">
    <property type="entry name" value="YbjH"/>
</dbReference>
<dbReference type="InterPro" id="IPR000326">
    <property type="entry name" value="PAP2/HPO"/>
</dbReference>
<dbReference type="Gene3D" id="1.20.144.10">
    <property type="entry name" value="Phosphatidic acid phosphatase type 2/haloperoxidase"/>
    <property type="match status" value="1"/>
</dbReference>
<dbReference type="InterPro" id="IPR010425">
    <property type="entry name" value="Caps_synth_GfcC-like_C"/>
</dbReference>
<dbReference type="InterPro" id="IPR036938">
    <property type="entry name" value="PAP2/HPO_sf"/>
</dbReference>
<dbReference type="Proteomes" id="UP000742786">
    <property type="component" value="Unassembled WGS sequence"/>
</dbReference>
<evidence type="ECO:0000313" key="3">
    <source>
        <dbReference type="EMBL" id="CAG4884344.1"/>
    </source>
</evidence>
<dbReference type="EMBL" id="CAJQUM010000001">
    <property type="protein sequence ID" value="CAG4884344.1"/>
    <property type="molecule type" value="Genomic_DNA"/>
</dbReference>
<protein>
    <recommendedName>
        <fullName evidence="2">Phosphatidic acid phosphatase type 2/haloperoxidase domain-containing protein</fullName>
    </recommendedName>
</protein>
<evidence type="ECO:0000259" key="2">
    <source>
        <dbReference type="SMART" id="SM00014"/>
    </source>
</evidence>
<comment type="caution">
    <text evidence="3">The sequence shown here is derived from an EMBL/GenBank/DDBJ whole genome shotgun (WGS) entry which is preliminary data.</text>
</comment>
<evidence type="ECO:0000256" key="1">
    <source>
        <dbReference type="SAM" id="SignalP"/>
    </source>
</evidence>
<dbReference type="SUPFAM" id="SSF48317">
    <property type="entry name" value="Acid phosphatase/Vanadium-dependent haloperoxidase"/>
    <property type="match status" value="1"/>
</dbReference>
<feature type="chain" id="PRO_5037815338" description="Phosphatidic acid phosphatase type 2/haloperoxidase domain-containing protein" evidence="1">
    <location>
        <begin position="24"/>
        <end position="1175"/>
    </location>
</feature>
<evidence type="ECO:0000313" key="4">
    <source>
        <dbReference type="Proteomes" id="UP000742786"/>
    </source>
</evidence>
<keyword evidence="1" id="KW-0732">Signal</keyword>
<gene>
    <name evidence="3" type="ORF">GTOL_12227</name>
</gene>
<name>A0A916J451_9PROT</name>
<sequence length="1175" mass="129489">MTHAKRKVIAALIGSLFAAAAMAGETGIRSGERLSDWILRQRDAGNNYLPGLSWRTPEQKLPQARMQQQLLDTLIAAPDFPVSADIRRRMAAWIGTLPVTGRVPLAMTDPRWLQAHPEADPVLQAGQSVQLPRRDNTITVVNGSLQRCTLPHRAGAEATTYLLTCFSKGALAIDRVWLIQPDGHVLNLAVAAWNREAQSEPAPGALIWAPERDTEWPAWFSTRLAQFLASQKPGFAEQAAILATVAPAAPPPGPDALATCARNRVVSANDWGLIGLLQTPTARMAVTGDMRFGYSHVYPYTRGNILFQPLDWLEAGFRYTAISNQSYGPGISQSYKDKSIDVKFRLAKETASTPELALGFIDIGGTGLFSSEYLVANKRWNDFDASLGLAWGYMSSRGNIRNPFSIFSKGFRTRKGNQGSSIGQTTGNFNTNSYFTGPTSLFGGVQYHTPWNQALTLKLELDGNDYKHEPFGYAPGAKSSFNAGLNYRLSDSVDLSAALERGNRLMFGFTFHGGLDKITVPKLLDPPPVPVRQQMPVKAPDWSKTVADIEDHTLWTIGDISLHGRELCLTISKSSGVYWADRIERAVRILHRDAPANIERFVFRHVERGASITEQVVLREQWLVQHTRFLLPSERTDIVTARRPNTSLVRETPVWHGEPDWFDIGLTPTFSQTIGGPDGFFLVQAGLGARSELKFNESTWTSGFLNLRLIDNYSNFKTDGPSDLPRVRTDLRKYLVTSRVTLPNLQVNHVGTLSDTQYYSVYGGYLEPMFAGVGGEWLYRPWHSPFAFGVDVNHVKKRQFNQGLGLLDYSANTGHVTLYWETGWHSIEASLKLGQYLAGDKGATIDVHRTFDNGTVMGALMTKTNVSSTKFGEGSFDKGIYLSIPFDAILPRSSGQMANFSWHPLTRDGGAILERAFSLFDFTRGRNRRMLSYREPDNGQWNGEDAPMPDPDHSMFKDVGSSGKRLVRQIGATPLETLLMGGGIVLASSLLDQPVSKWAAKHQGGKWDRMGRTATAIPIGLAIGTGLLWTGLGDEAASNTAWTAIKAAGLTYATGELTRFAVGRARPEAGQGTHHFSSFSHKGFTSSFPSQHMGVAFALATPFAERYGANWLYAVAGATAFGRVQQRQHFVSDTVAGSLIGYGIGNLMLDQERGRNRPRISIGPDRSLRAYWEFD</sequence>
<dbReference type="RefSeq" id="WP_220636204.1">
    <property type="nucleotide sequence ID" value="NZ_CAJQUM010000001.1"/>
</dbReference>
<proteinExistence type="predicted"/>
<feature type="signal peptide" evidence="1">
    <location>
        <begin position="1"/>
        <end position="23"/>
    </location>
</feature>